<reference evidence="3 4" key="1">
    <citation type="submission" date="2022-07" db="EMBL/GenBank/DDBJ databases">
        <title>Novel species in genus cellulomonas.</title>
        <authorList>
            <person name="Ye L."/>
        </authorList>
    </citation>
    <scope>NUCLEOTIDE SEQUENCE [LARGE SCALE GENOMIC DNA]</scope>
    <source>
        <strain evidence="4">zg-Y908</strain>
    </source>
</reference>
<name>A0ABY5K1H4_9CELL</name>
<dbReference type="Proteomes" id="UP001317322">
    <property type="component" value="Chromosome"/>
</dbReference>
<dbReference type="InterPro" id="IPR043708">
    <property type="entry name" value="DUF5648"/>
</dbReference>
<evidence type="ECO:0000313" key="3">
    <source>
        <dbReference type="EMBL" id="UUI63928.1"/>
    </source>
</evidence>
<protein>
    <recommendedName>
        <fullName evidence="2">DUF5648 domain-containing protein</fullName>
    </recommendedName>
</protein>
<keyword evidence="1" id="KW-0732">Signal</keyword>
<feature type="domain" description="DUF5648" evidence="2">
    <location>
        <begin position="198"/>
        <end position="338"/>
    </location>
</feature>
<dbReference type="EMBL" id="CP101989">
    <property type="protein sequence ID" value="UUI63928.1"/>
    <property type="molecule type" value="Genomic_DNA"/>
</dbReference>
<organism evidence="3 4">
    <name type="scientific">Cellulomonas wangsupingiae</name>
    <dbReference type="NCBI Taxonomy" id="2968085"/>
    <lineage>
        <taxon>Bacteria</taxon>
        <taxon>Bacillati</taxon>
        <taxon>Actinomycetota</taxon>
        <taxon>Actinomycetes</taxon>
        <taxon>Micrococcales</taxon>
        <taxon>Cellulomonadaceae</taxon>
        <taxon>Cellulomonas</taxon>
    </lineage>
</organism>
<accession>A0ABY5K1H4</accession>
<feature type="chain" id="PRO_5045189360" description="DUF5648 domain-containing protein" evidence="1">
    <location>
        <begin position="37"/>
        <end position="342"/>
    </location>
</feature>
<evidence type="ECO:0000256" key="1">
    <source>
        <dbReference type="SAM" id="SignalP"/>
    </source>
</evidence>
<sequence>MITSDRPRRGVSRRTRLVSAAVVSVLLGLLAPTAPAAAGSVTWWDEAGDNGPGTPDLRQHRLELDASTLRFTAWFDPAQPLVDARLEITMRDPDRPGVKLYGSLAAGESSQPGTFGWSYGEDSDYCSVWTQQAGGRLTVAVPASCIGSPRRLTWQLEGWRDERGKGLAFMDAGGEVEDALGVSVDGPVDLIPRQAVRRWWSPGFADAHFFSASPTEAQALAEDKNWAYENVAFAVVPFEDDRCEGGAPVHRFWSDRFRTHFWTIDAAEAAHLTAHDRNWRPESIAWCAYTSPQPTTVPLHRFWSPARGKHFFTADVAESNWLRATQPSWSYENVAFHVMPVR</sequence>
<dbReference type="InterPro" id="IPR006311">
    <property type="entry name" value="TAT_signal"/>
</dbReference>
<feature type="signal peptide" evidence="1">
    <location>
        <begin position="1"/>
        <end position="36"/>
    </location>
</feature>
<gene>
    <name evidence="3" type="ORF">NP075_12385</name>
</gene>
<evidence type="ECO:0000259" key="2">
    <source>
        <dbReference type="Pfam" id="PF18885"/>
    </source>
</evidence>
<dbReference type="RefSeq" id="WP_227565472.1">
    <property type="nucleotide sequence ID" value="NZ_CP101989.1"/>
</dbReference>
<dbReference type="PROSITE" id="PS51318">
    <property type="entry name" value="TAT"/>
    <property type="match status" value="1"/>
</dbReference>
<evidence type="ECO:0000313" key="4">
    <source>
        <dbReference type="Proteomes" id="UP001317322"/>
    </source>
</evidence>
<dbReference type="Pfam" id="PF18885">
    <property type="entry name" value="DUF5648"/>
    <property type="match status" value="1"/>
</dbReference>
<keyword evidence="4" id="KW-1185">Reference proteome</keyword>
<proteinExistence type="predicted"/>